<dbReference type="VEuPathDB" id="PiroplasmaDB:TpMuguga_04g00262"/>
<gene>
    <name evidence="1" type="ordered locus">TP04_0262</name>
</gene>
<dbReference type="EMBL" id="AAGK01000004">
    <property type="protein sequence ID" value="EAN31614.1"/>
    <property type="molecule type" value="Genomic_DNA"/>
</dbReference>
<dbReference type="RefSeq" id="XP_763897.1">
    <property type="nucleotide sequence ID" value="XM_758804.1"/>
</dbReference>
<evidence type="ECO:0000313" key="2">
    <source>
        <dbReference type="Proteomes" id="UP000001949"/>
    </source>
</evidence>
<accession>Q4N2T4</accession>
<evidence type="ECO:0000313" key="1">
    <source>
        <dbReference type="EMBL" id="EAN31614.1"/>
    </source>
</evidence>
<comment type="caution">
    <text evidence="1">The sequence shown here is derived from an EMBL/GenBank/DDBJ whole genome shotgun (WGS) entry which is preliminary data.</text>
</comment>
<reference evidence="1 2" key="1">
    <citation type="journal article" date="2005" name="Science">
        <title>Genome sequence of Theileria parva, a bovine pathogen that transforms lymphocytes.</title>
        <authorList>
            <person name="Gardner M.J."/>
            <person name="Bishop R."/>
            <person name="Shah T."/>
            <person name="de Villiers E.P."/>
            <person name="Carlton J.M."/>
            <person name="Hall N."/>
            <person name="Ren Q."/>
            <person name="Paulsen I.T."/>
            <person name="Pain A."/>
            <person name="Berriman M."/>
            <person name="Wilson R.J.M."/>
            <person name="Sato S."/>
            <person name="Ralph S.A."/>
            <person name="Mann D.J."/>
            <person name="Xiong Z."/>
            <person name="Shallom S.J."/>
            <person name="Weidman J."/>
            <person name="Jiang L."/>
            <person name="Lynn J."/>
            <person name="Weaver B."/>
            <person name="Shoaibi A."/>
            <person name="Domingo A.R."/>
            <person name="Wasawo D."/>
            <person name="Crabtree J."/>
            <person name="Wortman J.R."/>
            <person name="Haas B."/>
            <person name="Angiuoli S.V."/>
            <person name="Creasy T.H."/>
            <person name="Lu C."/>
            <person name="Suh B."/>
            <person name="Silva J.C."/>
            <person name="Utterback T.R."/>
            <person name="Feldblyum T.V."/>
            <person name="Pertea M."/>
            <person name="Allen J."/>
            <person name="Nierman W.C."/>
            <person name="Taracha E.L.N."/>
            <person name="Salzberg S.L."/>
            <person name="White O.R."/>
            <person name="Fitzhugh H.A."/>
            <person name="Morzaria S."/>
            <person name="Venter J.C."/>
            <person name="Fraser C.M."/>
            <person name="Nene V."/>
        </authorList>
    </citation>
    <scope>NUCLEOTIDE SEQUENCE [LARGE SCALE GENOMIC DNA]</scope>
    <source>
        <strain evidence="1 2">Muguga</strain>
    </source>
</reference>
<dbReference type="AlphaFoldDB" id="Q4N2T4"/>
<keyword evidence="2" id="KW-1185">Reference proteome</keyword>
<dbReference type="KEGG" id="tpv:TP04_0262"/>
<dbReference type="GeneID" id="3500820"/>
<name>Q4N2T4_THEPA</name>
<proteinExistence type="predicted"/>
<protein>
    <submittedName>
        <fullName evidence="1">Uncharacterized protein</fullName>
    </submittedName>
</protein>
<sequence>MCPQLHTILIPHPKLNFIIPTLAQKNYFYIFLYIYPFARNWIPTLFNTLSQLHIVVPESHLTHSNLKFLFPHVTSFLNVLCQCVISSLDST</sequence>
<dbReference type="Proteomes" id="UP000001949">
    <property type="component" value="Unassembled WGS sequence"/>
</dbReference>
<organism evidence="1 2">
    <name type="scientific">Theileria parva</name>
    <name type="common">East coast fever infection agent</name>
    <dbReference type="NCBI Taxonomy" id="5875"/>
    <lineage>
        <taxon>Eukaryota</taxon>
        <taxon>Sar</taxon>
        <taxon>Alveolata</taxon>
        <taxon>Apicomplexa</taxon>
        <taxon>Aconoidasida</taxon>
        <taxon>Piroplasmida</taxon>
        <taxon>Theileriidae</taxon>
        <taxon>Theileria</taxon>
    </lineage>
</organism>
<dbReference type="InParanoid" id="Q4N2T4"/>